<dbReference type="SUPFAM" id="SSF57716">
    <property type="entry name" value="Glucocorticoid receptor-like (DNA-binding domain)"/>
    <property type="match status" value="2"/>
</dbReference>
<dbReference type="PROSITE" id="PS00478">
    <property type="entry name" value="LIM_DOMAIN_1"/>
    <property type="match status" value="1"/>
</dbReference>
<keyword evidence="16" id="KW-0539">Nucleus</keyword>
<dbReference type="Proteomes" id="UP001488838">
    <property type="component" value="Unassembled WGS sequence"/>
</dbReference>
<evidence type="ECO:0000256" key="19">
    <source>
        <dbReference type="SAM" id="MobiDB-lite"/>
    </source>
</evidence>
<dbReference type="InterPro" id="IPR057494">
    <property type="entry name" value="Rossman_Mical"/>
</dbReference>
<evidence type="ECO:0000256" key="13">
    <source>
        <dbReference type="ARBA" id="ARBA00023033"/>
    </source>
</evidence>
<keyword evidence="9" id="KW-0274">FAD</keyword>
<evidence type="ECO:0000256" key="1">
    <source>
        <dbReference type="ARBA" id="ARBA00001974"/>
    </source>
</evidence>
<reference evidence="23 24" key="1">
    <citation type="journal article" date="2023" name="bioRxiv">
        <title>Conserved and derived expression patterns and positive selection on dental genes reveal complex evolutionary context of ever-growing rodent molars.</title>
        <authorList>
            <person name="Calamari Z.T."/>
            <person name="Song A."/>
            <person name="Cohen E."/>
            <person name="Akter M."/>
            <person name="Roy R.D."/>
            <person name="Hallikas O."/>
            <person name="Christensen M.M."/>
            <person name="Li P."/>
            <person name="Marangoni P."/>
            <person name="Jernvall J."/>
            <person name="Klein O.D."/>
        </authorList>
    </citation>
    <scope>NUCLEOTIDE SEQUENCE [LARGE SCALE GENOMIC DNA]</scope>
    <source>
        <strain evidence="23">V071</strain>
    </source>
</reference>
<evidence type="ECO:0000256" key="3">
    <source>
        <dbReference type="ARBA" id="ARBA00004496"/>
    </source>
</evidence>
<evidence type="ECO:0000313" key="24">
    <source>
        <dbReference type="Proteomes" id="UP001488838"/>
    </source>
</evidence>
<keyword evidence="12" id="KW-0560">Oxidoreductase</keyword>
<dbReference type="GO" id="GO:0019417">
    <property type="term" value="P:sulfur oxidation"/>
    <property type="evidence" value="ECO:0007669"/>
    <property type="project" value="UniProtKB-ARBA"/>
</dbReference>
<evidence type="ECO:0000256" key="7">
    <source>
        <dbReference type="ARBA" id="ARBA00022630"/>
    </source>
</evidence>
<dbReference type="Gene3D" id="2.10.110.10">
    <property type="entry name" value="Cysteine Rich Protein"/>
    <property type="match status" value="1"/>
</dbReference>
<keyword evidence="8 18" id="KW-0479">Metal-binding</keyword>
<comment type="cofactor">
    <cofactor evidence="1">
        <name>FAD</name>
        <dbReference type="ChEBI" id="CHEBI:57692"/>
    </cofactor>
</comment>
<sequence length="1076" mass="121696">MPSVLWLCLIVGGGPCGLRTAIELAYLGAKVVVVEKRDTFSRNNVLHLWPFTIHDLRGLGAKKFYGKFCAGSIDHISIRQLQLILFKVALMLGVEIHVNVEFVRVLEPPEDQENQKVGWRAEFLPADHALSDFEFDVIVGADGNRNTLEGFRRKEFRGKLAIAITANFINRNSTAEAKVEEIRIDLENIVYYKDCTHYFVMTAKKQSLLDKGVIINDYIDTEMLLCTENVNQEKLLSYAREAADFATNYQLPSLDFAINHNGQPDVAMFDFTSMYASENAALMRERQAHQLLVALVGDSLLEPFWPMGTGCARGFLAAFDTAWMVKSWDQGTPPLEVLAERESLYRLLPQTTPENINKNFEQYTLDPATRYPNLNLHCVRPHQVKHLYITKELDRFSPERWGSVRRSVSLSRRESDIRPNKLLTWCQQQTEGYQHVRVTDLTTSWRSGLALCAIIHRFRPELINFDSLNEDDAVENNQLAFDVAKREFGILPVTTGKEMASTQEPDKLSMVMYLSKFYELFRGTPLRPMDSWRKNYRENTDFDLGKSLIPNNYLNLTFPRKRTPRVDTQTEENDMNKRRRQGINNLEELPAFSSRSLGSSQECAREGGNQNKVKSMANQLLAKFEENTRNPAALKQDCHRVSGIGKPVLCSVSRPPATPRCPKLEDSTPRLPPPLKRQFSSVVATGQVLRELNQVPASGECPSRPWRARAKSDLQLGGAENLATLPPTCQGALALSGVLRRLQQVEEKVLQKRAQNLANREFHKKNIKEKAAHLASMFGHGDFPQVNQGLSQCSGTKAGCLARKRSSGTSMLSPAQLTVGKVSSGIGAAAEVLVNLYLNDHRPKTQATSPDLESVRKAFRLSLGGSDTCYFCKKRVFVMERLSAEGHFFHRECFRCSVCTTTLRLAAYAFDSDEGKFYCKPHFIHCKTNSKQRKRRAELKQPREEEGTWQEQEAPRRDTPTESSCAVAAISAPEGSPPGISTSFFRKALSWPFRLTRGLLDLPRSLLRWMQGLLDAAGHHVRDNSHNYCFTFELLSLGLLLLWAFSEVLAAMYRESEESLASIRSWLLRFVPVKLQ</sequence>
<name>A0AAW0K4B4_MYOGA</name>
<keyword evidence="14 18" id="KW-0440">LIM domain</keyword>
<keyword evidence="11" id="KW-0521">NADP</keyword>
<dbReference type="PANTHER" id="PTHR23167:SF39">
    <property type="entry name" value="[F-ACTIN]-MONOOXYGENASE MICAL2"/>
    <property type="match status" value="1"/>
</dbReference>
<keyword evidence="15" id="KW-0009">Actin-binding</keyword>
<dbReference type="Pfam" id="PF25413">
    <property type="entry name" value="Rossman_Mical"/>
    <property type="match status" value="1"/>
</dbReference>
<evidence type="ECO:0000256" key="18">
    <source>
        <dbReference type="PROSITE-ProRule" id="PRU00125"/>
    </source>
</evidence>
<dbReference type="AlphaFoldDB" id="A0AAW0K4B4"/>
<dbReference type="InterPro" id="IPR036872">
    <property type="entry name" value="CH_dom_sf"/>
</dbReference>
<keyword evidence="6" id="KW-0963">Cytoplasm</keyword>
<dbReference type="PROSITE" id="PS50021">
    <property type="entry name" value="CH"/>
    <property type="match status" value="1"/>
</dbReference>
<gene>
    <name evidence="23" type="ORF">U0070_017395</name>
</gene>
<organism evidence="23 24">
    <name type="scientific">Myodes glareolus</name>
    <name type="common">Bank vole</name>
    <name type="synonym">Clethrionomys glareolus</name>
    <dbReference type="NCBI Taxonomy" id="447135"/>
    <lineage>
        <taxon>Eukaryota</taxon>
        <taxon>Metazoa</taxon>
        <taxon>Chordata</taxon>
        <taxon>Craniata</taxon>
        <taxon>Vertebrata</taxon>
        <taxon>Euteleostomi</taxon>
        <taxon>Mammalia</taxon>
        <taxon>Eutheria</taxon>
        <taxon>Euarchontoglires</taxon>
        <taxon>Glires</taxon>
        <taxon>Rodentia</taxon>
        <taxon>Myomorpha</taxon>
        <taxon>Muroidea</taxon>
        <taxon>Cricetidae</taxon>
        <taxon>Arvicolinae</taxon>
        <taxon>Myodes</taxon>
    </lineage>
</organism>
<dbReference type="GO" id="GO:0005634">
    <property type="term" value="C:nucleus"/>
    <property type="evidence" value="ECO:0007669"/>
    <property type="project" value="UniProtKB-SubCell"/>
</dbReference>
<keyword evidence="13" id="KW-0503">Monooxygenase</keyword>
<evidence type="ECO:0000256" key="17">
    <source>
        <dbReference type="ARBA" id="ARBA00049522"/>
    </source>
</evidence>
<proteinExistence type="inferred from homology"/>
<dbReference type="CDD" id="cd09439">
    <property type="entry name" value="LIM_Mical"/>
    <property type="match status" value="1"/>
</dbReference>
<feature type="domain" description="LIM zinc-binding" evidence="22">
    <location>
        <begin position="867"/>
        <end position="929"/>
    </location>
</feature>
<dbReference type="FunFam" id="1.10.418.10:FF:000026">
    <property type="entry name" value="protein-methionine sulfoxide oxidase MICAL3 isoform X1"/>
    <property type="match status" value="1"/>
</dbReference>
<dbReference type="GO" id="GO:0071949">
    <property type="term" value="F:FAD binding"/>
    <property type="evidence" value="ECO:0007669"/>
    <property type="project" value="InterPro"/>
</dbReference>
<dbReference type="Gene3D" id="1.10.418.10">
    <property type="entry name" value="Calponin-like domain"/>
    <property type="match status" value="1"/>
</dbReference>
<evidence type="ECO:0000256" key="5">
    <source>
        <dbReference type="ARBA" id="ARBA00012709"/>
    </source>
</evidence>
<dbReference type="GO" id="GO:0046872">
    <property type="term" value="F:metal ion binding"/>
    <property type="evidence" value="ECO:0007669"/>
    <property type="project" value="UniProtKB-KW"/>
</dbReference>
<evidence type="ECO:0000313" key="23">
    <source>
        <dbReference type="EMBL" id="KAK7833396.1"/>
    </source>
</evidence>
<dbReference type="PROSITE" id="PS50023">
    <property type="entry name" value="LIM_DOMAIN_2"/>
    <property type="match status" value="1"/>
</dbReference>
<evidence type="ECO:0000256" key="6">
    <source>
        <dbReference type="ARBA" id="ARBA00022490"/>
    </source>
</evidence>
<evidence type="ECO:0000256" key="4">
    <source>
        <dbReference type="ARBA" id="ARBA00008223"/>
    </source>
</evidence>
<dbReference type="CDD" id="cd21250">
    <property type="entry name" value="CH_MICAL2"/>
    <property type="match status" value="1"/>
</dbReference>
<dbReference type="InterPro" id="IPR036188">
    <property type="entry name" value="FAD/NAD-bd_sf"/>
</dbReference>
<dbReference type="SUPFAM" id="SSF51905">
    <property type="entry name" value="FAD/NAD(P)-binding domain"/>
    <property type="match status" value="1"/>
</dbReference>
<comment type="catalytic activity">
    <reaction evidence="17">
        <text>L-methionyl-[F-actin] + NADPH + O2 + H(+) = L-methionyl-(R)-S-oxide-[F-actin] + NADP(+) + H2O</text>
        <dbReference type="Rhea" id="RHEA:51308"/>
        <dbReference type="Rhea" id="RHEA-COMP:12953"/>
        <dbReference type="Rhea" id="RHEA-COMP:12956"/>
        <dbReference type="ChEBI" id="CHEBI:15377"/>
        <dbReference type="ChEBI" id="CHEBI:15378"/>
        <dbReference type="ChEBI" id="CHEBI:15379"/>
        <dbReference type="ChEBI" id="CHEBI:16044"/>
        <dbReference type="ChEBI" id="CHEBI:45764"/>
        <dbReference type="ChEBI" id="CHEBI:57783"/>
        <dbReference type="ChEBI" id="CHEBI:58349"/>
        <dbReference type="EC" id="1.14.13.225"/>
    </reaction>
</comment>
<dbReference type="Pfam" id="PF01494">
    <property type="entry name" value="FAD_binding_3"/>
    <property type="match status" value="1"/>
</dbReference>
<evidence type="ECO:0000259" key="21">
    <source>
        <dbReference type="PROSITE" id="PS50021"/>
    </source>
</evidence>
<feature type="domain" description="Calponin-homology (CH)" evidence="21">
    <location>
        <begin position="416"/>
        <end position="519"/>
    </location>
</feature>
<evidence type="ECO:0000256" key="16">
    <source>
        <dbReference type="ARBA" id="ARBA00023242"/>
    </source>
</evidence>
<evidence type="ECO:0000259" key="22">
    <source>
        <dbReference type="PROSITE" id="PS50023"/>
    </source>
</evidence>
<dbReference type="GO" id="GO:0003779">
    <property type="term" value="F:actin binding"/>
    <property type="evidence" value="ECO:0007669"/>
    <property type="project" value="UniProtKB-KW"/>
</dbReference>
<dbReference type="FunFam" id="2.10.110.10:FF:000043">
    <property type="entry name" value="protein-methionine sulfoxide oxidase MICAL3 isoform X2"/>
    <property type="match status" value="1"/>
</dbReference>
<dbReference type="FunFam" id="3.50.50.60:FF:000004">
    <property type="entry name" value="protein-methionine sulfoxide oxidase MICAL2 isoform X1"/>
    <property type="match status" value="1"/>
</dbReference>
<feature type="signal peptide" evidence="20">
    <location>
        <begin position="1"/>
        <end position="21"/>
    </location>
</feature>
<keyword evidence="24" id="KW-1185">Reference proteome</keyword>
<dbReference type="GO" id="GO:0120501">
    <property type="term" value="F:F-actin monooxygenase activity"/>
    <property type="evidence" value="ECO:0007669"/>
    <property type="project" value="UniProtKB-EC"/>
</dbReference>
<evidence type="ECO:0000256" key="15">
    <source>
        <dbReference type="ARBA" id="ARBA00023203"/>
    </source>
</evidence>
<dbReference type="SUPFAM" id="SSF47576">
    <property type="entry name" value="Calponin-homology domain, CH-domain"/>
    <property type="match status" value="1"/>
</dbReference>
<keyword evidence="20" id="KW-0732">Signal</keyword>
<dbReference type="GO" id="GO:0005737">
    <property type="term" value="C:cytoplasm"/>
    <property type="evidence" value="ECO:0007669"/>
    <property type="project" value="UniProtKB-SubCell"/>
</dbReference>
<evidence type="ECO:0000256" key="14">
    <source>
        <dbReference type="ARBA" id="ARBA00023038"/>
    </source>
</evidence>
<dbReference type="InterPro" id="IPR050540">
    <property type="entry name" value="F-actin_Monoox_Mical"/>
</dbReference>
<comment type="subcellular location">
    <subcellularLocation>
        <location evidence="3">Cytoplasm</location>
    </subcellularLocation>
    <subcellularLocation>
        <location evidence="2">Nucleus</location>
    </subcellularLocation>
</comment>
<dbReference type="SMART" id="SM00132">
    <property type="entry name" value="LIM"/>
    <property type="match status" value="1"/>
</dbReference>
<dbReference type="EMBL" id="JBBHLL010000007">
    <property type="protein sequence ID" value="KAK7833396.1"/>
    <property type="molecule type" value="Genomic_DNA"/>
</dbReference>
<dbReference type="PANTHER" id="PTHR23167">
    <property type="entry name" value="CALPONIN HOMOLOGY DOMAIN-CONTAINING PROTEIN DDB_G0272472-RELATED"/>
    <property type="match status" value="1"/>
</dbReference>
<protein>
    <recommendedName>
        <fullName evidence="5">F-actin monooxygenase</fullName>
        <ecNumber evidence="5">1.14.13.225</ecNumber>
    </recommendedName>
</protein>
<dbReference type="InterPro" id="IPR002938">
    <property type="entry name" value="FAD-bd"/>
</dbReference>
<evidence type="ECO:0000256" key="8">
    <source>
        <dbReference type="ARBA" id="ARBA00022723"/>
    </source>
</evidence>
<evidence type="ECO:0000256" key="10">
    <source>
        <dbReference type="ARBA" id="ARBA00022833"/>
    </source>
</evidence>
<evidence type="ECO:0000256" key="12">
    <source>
        <dbReference type="ARBA" id="ARBA00023002"/>
    </source>
</evidence>
<feature type="region of interest" description="Disordered" evidence="19">
    <location>
        <begin position="934"/>
        <end position="960"/>
    </location>
</feature>
<feature type="chain" id="PRO_5043407376" description="F-actin monooxygenase" evidence="20">
    <location>
        <begin position="22"/>
        <end position="1076"/>
    </location>
</feature>
<dbReference type="InterPro" id="IPR001715">
    <property type="entry name" value="CH_dom"/>
</dbReference>
<dbReference type="InterPro" id="IPR001781">
    <property type="entry name" value="Znf_LIM"/>
</dbReference>
<evidence type="ECO:0000256" key="9">
    <source>
        <dbReference type="ARBA" id="ARBA00022827"/>
    </source>
</evidence>
<comment type="caution">
    <text evidence="23">The sequence shown here is derived from an EMBL/GenBank/DDBJ whole genome shotgun (WGS) entry which is preliminary data.</text>
</comment>
<dbReference type="EC" id="1.14.13.225" evidence="5"/>
<dbReference type="PRINTS" id="PR00420">
    <property type="entry name" value="RNGMNOXGNASE"/>
</dbReference>
<dbReference type="Gene3D" id="3.50.50.60">
    <property type="entry name" value="FAD/NAD(P)-binding domain"/>
    <property type="match status" value="1"/>
</dbReference>
<comment type="similarity">
    <text evidence="4">Belongs to the Mical family.</text>
</comment>
<dbReference type="GO" id="GO:0030042">
    <property type="term" value="P:actin filament depolymerization"/>
    <property type="evidence" value="ECO:0007669"/>
    <property type="project" value="UniProtKB-ARBA"/>
</dbReference>
<evidence type="ECO:0000256" key="11">
    <source>
        <dbReference type="ARBA" id="ARBA00022857"/>
    </source>
</evidence>
<accession>A0AAW0K4B4</accession>
<keyword evidence="10 18" id="KW-0862">Zinc</keyword>
<dbReference type="SMART" id="SM00033">
    <property type="entry name" value="CH"/>
    <property type="match status" value="1"/>
</dbReference>
<dbReference type="Pfam" id="PF00307">
    <property type="entry name" value="CH"/>
    <property type="match status" value="1"/>
</dbReference>
<keyword evidence="7" id="KW-0285">Flavoprotein</keyword>
<evidence type="ECO:0000256" key="20">
    <source>
        <dbReference type="SAM" id="SignalP"/>
    </source>
</evidence>
<dbReference type="Pfam" id="PF00412">
    <property type="entry name" value="LIM"/>
    <property type="match status" value="1"/>
</dbReference>
<evidence type="ECO:0000256" key="2">
    <source>
        <dbReference type="ARBA" id="ARBA00004123"/>
    </source>
</evidence>